<dbReference type="AlphaFoldDB" id="A0A655UJL1"/>
<evidence type="ECO:0000313" key="1">
    <source>
        <dbReference type="EMBL" id="CSB97543.1"/>
    </source>
</evidence>
<sequence length="39" mass="4573">MLRKLEQVESARDPSALLRAQFILQAQRKPQPTEPDQPW</sequence>
<organism evidence="1 2">
    <name type="scientific">Vibrio cholerae</name>
    <dbReference type="NCBI Taxonomy" id="666"/>
    <lineage>
        <taxon>Bacteria</taxon>
        <taxon>Pseudomonadati</taxon>
        <taxon>Pseudomonadota</taxon>
        <taxon>Gammaproteobacteria</taxon>
        <taxon>Vibrionales</taxon>
        <taxon>Vibrionaceae</taxon>
        <taxon>Vibrio</taxon>
    </lineage>
</organism>
<proteinExistence type="predicted"/>
<dbReference type="EMBL" id="CWQJ01000007">
    <property type="protein sequence ID" value="CSB97543.1"/>
    <property type="molecule type" value="Genomic_DNA"/>
</dbReference>
<accession>A0A655UJL1</accession>
<dbReference type="Proteomes" id="UP000046067">
    <property type="component" value="Unassembled WGS sequence"/>
</dbReference>
<name>A0A655UJL1_VIBCL</name>
<evidence type="ECO:0000313" key="2">
    <source>
        <dbReference type="Proteomes" id="UP000046067"/>
    </source>
</evidence>
<reference evidence="1 2" key="1">
    <citation type="submission" date="2015-07" db="EMBL/GenBank/DDBJ databases">
        <authorList>
            <consortium name="Pathogen Informatics"/>
        </authorList>
    </citation>
    <scope>NUCLEOTIDE SEQUENCE [LARGE SCALE GENOMIC DNA]</scope>
    <source>
        <strain evidence="1 2">A325</strain>
    </source>
</reference>
<protein>
    <submittedName>
        <fullName evidence="1">TPR domain protein in aerotolerance operon</fullName>
    </submittedName>
</protein>
<gene>
    <name evidence="1" type="ORF">ERS013201_01463</name>
</gene>